<sequence>MKGFLSFVLITMAFLKMTAAAPTVLERTPNGNNSTMMMMMISLLLKALKPWVPALSFDSFWPEVTIARMSLKSCGMNFVMVL</sequence>
<feature type="chain" id="PRO_5008597500" evidence="1">
    <location>
        <begin position="21"/>
        <end position="82"/>
    </location>
</feature>
<gene>
    <name evidence="2" type="ORF">K503DRAFT_405231</name>
</gene>
<dbReference type="AlphaFoldDB" id="A0A1B7MQU7"/>
<evidence type="ECO:0000313" key="3">
    <source>
        <dbReference type="Proteomes" id="UP000092154"/>
    </source>
</evidence>
<feature type="signal peptide" evidence="1">
    <location>
        <begin position="1"/>
        <end position="20"/>
    </location>
</feature>
<evidence type="ECO:0000313" key="2">
    <source>
        <dbReference type="EMBL" id="OAX34970.1"/>
    </source>
</evidence>
<evidence type="ECO:0000256" key="1">
    <source>
        <dbReference type="SAM" id="SignalP"/>
    </source>
</evidence>
<dbReference type="EMBL" id="KV448547">
    <property type="protein sequence ID" value="OAX34970.1"/>
    <property type="molecule type" value="Genomic_DNA"/>
</dbReference>
<protein>
    <submittedName>
        <fullName evidence="2">Uncharacterized protein</fullName>
    </submittedName>
</protein>
<reference evidence="2 3" key="1">
    <citation type="submission" date="2016-06" db="EMBL/GenBank/DDBJ databases">
        <title>Comparative genomics of the ectomycorrhizal sister species Rhizopogon vinicolor and Rhizopogon vesiculosus (Basidiomycota: Boletales) reveals a divergence of the mating type B locus.</title>
        <authorList>
            <consortium name="DOE Joint Genome Institute"/>
            <person name="Mujic A.B."/>
            <person name="Kuo A."/>
            <person name="Tritt A."/>
            <person name="Lipzen A."/>
            <person name="Chen C."/>
            <person name="Johnson J."/>
            <person name="Sharma A."/>
            <person name="Barry K."/>
            <person name="Grigoriev I.V."/>
            <person name="Spatafora J.W."/>
        </authorList>
    </citation>
    <scope>NUCLEOTIDE SEQUENCE [LARGE SCALE GENOMIC DNA]</scope>
    <source>
        <strain evidence="2 3">AM-OR11-026</strain>
    </source>
</reference>
<proteinExistence type="predicted"/>
<dbReference type="InParanoid" id="A0A1B7MQU7"/>
<keyword evidence="3" id="KW-1185">Reference proteome</keyword>
<accession>A0A1B7MQU7</accession>
<keyword evidence="1" id="KW-0732">Signal</keyword>
<dbReference type="Proteomes" id="UP000092154">
    <property type="component" value="Unassembled WGS sequence"/>
</dbReference>
<organism evidence="2 3">
    <name type="scientific">Rhizopogon vinicolor AM-OR11-026</name>
    <dbReference type="NCBI Taxonomy" id="1314800"/>
    <lineage>
        <taxon>Eukaryota</taxon>
        <taxon>Fungi</taxon>
        <taxon>Dikarya</taxon>
        <taxon>Basidiomycota</taxon>
        <taxon>Agaricomycotina</taxon>
        <taxon>Agaricomycetes</taxon>
        <taxon>Agaricomycetidae</taxon>
        <taxon>Boletales</taxon>
        <taxon>Suillineae</taxon>
        <taxon>Rhizopogonaceae</taxon>
        <taxon>Rhizopogon</taxon>
    </lineage>
</organism>
<name>A0A1B7MQU7_9AGAM</name>